<evidence type="ECO:0000313" key="1">
    <source>
        <dbReference type="EMBL" id="NHN35183.1"/>
    </source>
</evidence>
<proteinExistence type="predicted"/>
<name>A0ABX0JGX3_9BACL</name>
<sequence length="109" mass="13195">MTLSVPFKYMRSDQPDEWKQLAEVSRDDGAIVRLSERIALDYWEQLKTNYNKYEVYKNGKLIELHEDTIQVRWFYEFEFELMLQAAEFKDIAFTYVQADRAYMMVSARK</sequence>
<organism evidence="1 2">
    <name type="scientific">Paenibacillus agricola</name>
    <dbReference type="NCBI Taxonomy" id="2716264"/>
    <lineage>
        <taxon>Bacteria</taxon>
        <taxon>Bacillati</taxon>
        <taxon>Bacillota</taxon>
        <taxon>Bacilli</taxon>
        <taxon>Bacillales</taxon>
        <taxon>Paenibacillaceae</taxon>
        <taxon>Paenibacillus</taxon>
    </lineage>
</organism>
<keyword evidence="2" id="KW-1185">Reference proteome</keyword>
<dbReference type="Proteomes" id="UP001165962">
    <property type="component" value="Unassembled WGS sequence"/>
</dbReference>
<reference evidence="1" key="1">
    <citation type="submission" date="2020-03" db="EMBL/GenBank/DDBJ databases">
        <title>Draft sequencing of Paenibacilllus sp. S3N08.</title>
        <authorList>
            <person name="Kim D.-U."/>
        </authorList>
    </citation>
    <scope>NUCLEOTIDE SEQUENCE</scope>
    <source>
        <strain evidence="1">S3N08</strain>
    </source>
</reference>
<comment type="caution">
    <text evidence="1">The sequence shown here is derived from an EMBL/GenBank/DDBJ whole genome shotgun (WGS) entry which is preliminary data.</text>
</comment>
<accession>A0ABX0JGX3</accession>
<dbReference type="EMBL" id="JAAOIW010000028">
    <property type="protein sequence ID" value="NHN35183.1"/>
    <property type="molecule type" value="Genomic_DNA"/>
</dbReference>
<gene>
    <name evidence="1" type="ORF">G9U52_36250</name>
</gene>
<protein>
    <submittedName>
        <fullName evidence="1">Uncharacterized protein</fullName>
    </submittedName>
</protein>
<evidence type="ECO:0000313" key="2">
    <source>
        <dbReference type="Proteomes" id="UP001165962"/>
    </source>
</evidence>